<dbReference type="Pfam" id="PF07963">
    <property type="entry name" value="N_methyl"/>
    <property type="match status" value="1"/>
</dbReference>
<keyword evidence="1" id="KW-0472">Membrane</keyword>
<gene>
    <name evidence="2" type="ORF">COS93_01450</name>
</gene>
<organism evidence="2 3">
    <name type="scientific">bacterium (Candidatus Gribaldobacteria) CG07_land_8_20_14_0_80_33_18</name>
    <dbReference type="NCBI Taxonomy" id="2014272"/>
    <lineage>
        <taxon>Bacteria</taxon>
        <taxon>Candidatus Gribaldobacteria</taxon>
    </lineage>
</organism>
<protein>
    <recommendedName>
        <fullName evidence="4">Prepilin-type N-terminal cleavage/methylation domain-containing protein</fullName>
    </recommendedName>
</protein>
<dbReference type="InterPro" id="IPR012902">
    <property type="entry name" value="N_methyl_site"/>
</dbReference>
<dbReference type="EMBL" id="PEWP01000025">
    <property type="protein sequence ID" value="PIU46902.1"/>
    <property type="molecule type" value="Genomic_DNA"/>
</dbReference>
<evidence type="ECO:0000313" key="2">
    <source>
        <dbReference type="EMBL" id="PIU46902.1"/>
    </source>
</evidence>
<keyword evidence="1" id="KW-0812">Transmembrane</keyword>
<name>A0A2M6Z3E7_9BACT</name>
<accession>A0A2M6Z3E7</accession>
<evidence type="ECO:0008006" key="4">
    <source>
        <dbReference type="Google" id="ProtNLM"/>
    </source>
</evidence>
<dbReference type="AlphaFoldDB" id="A0A2M6Z3E7"/>
<dbReference type="Proteomes" id="UP000228777">
    <property type="component" value="Unassembled WGS sequence"/>
</dbReference>
<dbReference type="NCBIfam" id="TIGR02532">
    <property type="entry name" value="IV_pilin_GFxxxE"/>
    <property type="match status" value="1"/>
</dbReference>
<keyword evidence="1" id="KW-1133">Transmembrane helix</keyword>
<evidence type="ECO:0000256" key="1">
    <source>
        <dbReference type="SAM" id="Phobius"/>
    </source>
</evidence>
<proteinExistence type="predicted"/>
<feature type="transmembrane region" description="Helical" evidence="1">
    <location>
        <begin position="7"/>
        <end position="31"/>
    </location>
</feature>
<reference evidence="3" key="1">
    <citation type="submission" date="2017-09" db="EMBL/GenBank/DDBJ databases">
        <title>Depth-based differentiation of microbial function through sediment-hosted aquifers and enrichment of novel symbionts in the deep terrestrial subsurface.</title>
        <authorList>
            <person name="Probst A.J."/>
            <person name="Ladd B."/>
            <person name="Jarett J.K."/>
            <person name="Geller-Mcgrath D.E."/>
            <person name="Sieber C.M.K."/>
            <person name="Emerson J.B."/>
            <person name="Anantharaman K."/>
            <person name="Thomas B.C."/>
            <person name="Malmstrom R."/>
            <person name="Stieglmeier M."/>
            <person name="Klingl A."/>
            <person name="Woyke T."/>
            <person name="Ryan C.M."/>
            <person name="Banfield J.F."/>
        </authorList>
    </citation>
    <scope>NUCLEOTIDE SEQUENCE [LARGE SCALE GENOMIC DNA]</scope>
</reference>
<evidence type="ECO:0000313" key="3">
    <source>
        <dbReference type="Proteomes" id="UP000228777"/>
    </source>
</evidence>
<comment type="caution">
    <text evidence="2">The sequence shown here is derived from an EMBL/GenBank/DDBJ whole genome shotgun (WGS) entry which is preliminary data.</text>
</comment>
<sequence>MKFSKNGFTLVELLIAIFIITIGIMGIYLAIPRILSSASLNATQFLASYLAQEGFEIVRNIRDTNWLQGKNWKEGLGNGDYIVQYNDSSLRDFGDIFLKIDDREESKGFYNCESGMESRFKRKITISSEGSDKLNITVEITWPGKGGKTESFIAKNNLYDWK</sequence>